<keyword evidence="1" id="KW-1133">Transmembrane helix</keyword>
<accession>A0A9P7KG01</accession>
<feature type="transmembrane region" description="Helical" evidence="1">
    <location>
        <begin position="12"/>
        <end position="35"/>
    </location>
</feature>
<comment type="caution">
    <text evidence="2">The sequence shown here is derived from an EMBL/GenBank/DDBJ whole genome shotgun (WGS) entry which is preliminary data.</text>
</comment>
<reference evidence="2" key="2">
    <citation type="submission" date="2021-10" db="EMBL/GenBank/DDBJ databases">
        <title>Phylogenomics reveals ancestral predisposition of the termite-cultivated fungus Termitomyces towards a domesticated lifestyle.</title>
        <authorList>
            <person name="Auxier B."/>
            <person name="Grum-Grzhimaylo A."/>
            <person name="Cardenas M.E."/>
            <person name="Lodge J.D."/>
            <person name="Laessoe T."/>
            <person name="Pedersen O."/>
            <person name="Smith M.E."/>
            <person name="Kuyper T.W."/>
            <person name="Franco-Molano E.A."/>
            <person name="Baroni T.J."/>
            <person name="Aanen D.K."/>
        </authorList>
    </citation>
    <scope>NUCLEOTIDE SEQUENCE</scope>
    <source>
        <strain evidence="2">D49</strain>
    </source>
</reference>
<gene>
    <name evidence="2" type="ORF">H0H81_010580</name>
</gene>
<reference evidence="2" key="1">
    <citation type="submission" date="2021-02" db="EMBL/GenBank/DDBJ databases">
        <authorList>
            <person name="Nieuwenhuis M."/>
            <person name="Van De Peppel L.J.J."/>
        </authorList>
    </citation>
    <scope>NUCLEOTIDE SEQUENCE</scope>
    <source>
        <strain evidence="2">D49</strain>
    </source>
</reference>
<keyword evidence="1" id="KW-0812">Transmembrane</keyword>
<dbReference type="EMBL" id="JABCKI010000337">
    <property type="protein sequence ID" value="KAG5650906.1"/>
    <property type="molecule type" value="Genomic_DNA"/>
</dbReference>
<name>A0A9P7KG01_9AGAR</name>
<evidence type="ECO:0000313" key="3">
    <source>
        <dbReference type="Proteomes" id="UP000717328"/>
    </source>
</evidence>
<protein>
    <recommendedName>
        <fullName evidence="4">Glycosyltransferase</fullName>
    </recommendedName>
</protein>
<dbReference type="Proteomes" id="UP000717328">
    <property type="component" value="Unassembled WGS sequence"/>
</dbReference>
<proteinExistence type="predicted"/>
<evidence type="ECO:0000256" key="1">
    <source>
        <dbReference type="SAM" id="Phobius"/>
    </source>
</evidence>
<dbReference type="AlphaFoldDB" id="A0A9P7KG01"/>
<organism evidence="2 3">
    <name type="scientific">Sphagnurus paluster</name>
    <dbReference type="NCBI Taxonomy" id="117069"/>
    <lineage>
        <taxon>Eukaryota</taxon>
        <taxon>Fungi</taxon>
        <taxon>Dikarya</taxon>
        <taxon>Basidiomycota</taxon>
        <taxon>Agaricomycotina</taxon>
        <taxon>Agaricomycetes</taxon>
        <taxon>Agaricomycetidae</taxon>
        <taxon>Agaricales</taxon>
        <taxon>Tricholomatineae</taxon>
        <taxon>Lyophyllaceae</taxon>
        <taxon>Sphagnurus</taxon>
    </lineage>
</organism>
<keyword evidence="3" id="KW-1185">Reference proteome</keyword>
<evidence type="ECO:0000313" key="2">
    <source>
        <dbReference type="EMBL" id="KAG5650906.1"/>
    </source>
</evidence>
<evidence type="ECO:0008006" key="4">
    <source>
        <dbReference type="Google" id="ProtNLM"/>
    </source>
</evidence>
<dbReference type="OrthoDB" id="529273at2759"/>
<keyword evidence="1" id="KW-0472">Membrane</keyword>
<sequence>MRWTAPPEKREVQLLVFALAVFFISYHLETTLYAFGVHPPTLLRSLGLGGKMGISTDGRRTPGWRDALEEEIFGGWSWDRGQVGGDGTERSQALGVGDHGAMWVDKEEVSDVGGSRFGRRTVNDAFMRWRSAIPESKLVRHVSGFTILDNVFMFGGKVYIVTDDLDAFPAVSTIVSATGPGMNSWEIVTKEVARQILGSYGAILHGVTWMSADTTPHNSTLISLWRAYSSLDPYIDSSGQTSLPPPLRLFFPQVRVFTDPNPLPHFHEIRRRRVDTGFHPFLLKAAFPQLTVMYQEDWEDYHKLPVPFLIERIVIADREAAEASVKHGEPPFAPAFSLGASRHWWEPVRHTLVSYFDFNENKKAKKVVTYVHRQSESTGLKLRDEDHQALVTTLKKMARDYGHEVHVVSSETDWAERMDAIVKSTVVLGPHNTDLLDSIFMKTSPQATLMEFFPTDTFARDEALVAQARGMRYFMWWHSRKFSSDDLPLVVQPPETAEISIDVSMVVKAVRDALSQ</sequence>